<dbReference type="AlphaFoldDB" id="A0A2P6NYX1"/>
<feature type="region of interest" description="Disordered" evidence="1">
    <location>
        <begin position="57"/>
        <end position="85"/>
    </location>
</feature>
<comment type="caution">
    <text evidence="2">The sequence shown here is derived from an EMBL/GenBank/DDBJ whole genome shotgun (WGS) entry which is preliminary data.</text>
</comment>
<keyword evidence="3" id="KW-1185">Reference proteome</keyword>
<evidence type="ECO:0000313" key="3">
    <source>
        <dbReference type="Proteomes" id="UP000241769"/>
    </source>
</evidence>
<feature type="compositionally biased region" description="Basic and acidic residues" evidence="1">
    <location>
        <begin position="62"/>
        <end position="79"/>
    </location>
</feature>
<dbReference type="Proteomes" id="UP000241769">
    <property type="component" value="Unassembled WGS sequence"/>
</dbReference>
<protein>
    <submittedName>
        <fullName evidence="2">Uncharacterized protein</fullName>
    </submittedName>
</protein>
<name>A0A2P6NYX1_9EUKA</name>
<sequence>MEGSRFDSPAGLYSFDESRGEENTTIRWLPVGSPITVLTSPTAAYLTSSAWDRGSSSRKITKNTEKGEVLAKELPDRELNPGPKRSAYLTGLYTHHYTIEEW</sequence>
<dbReference type="InParanoid" id="A0A2P6NYX1"/>
<evidence type="ECO:0000313" key="2">
    <source>
        <dbReference type="EMBL" id="PRP89151.1"/>
    </source>
</evidence>
<proteinExistence type="predicted"/>
<reference evidence="2 3" key="1">
    <citation type="journal article" date="2018" name="Genome Biol. Evol.">
        <title>Multiple Roots of Fruiting Body Formation in Amoebozoa.</title>
        <authorList>
            <person name="Hillmann F."/>
            <person name="Forbes G."/>
            <person name="Novohradska S."/>
            <person name="Ferling I."/>
            <person name="Riege K."/>
            <person name="Groth M."/>
            <person name="Westermann M."/>
            <person name="Marz M."/>
            <person name="Spaller T."/>
            <person name="Winckler T."/>
            <person name="Schaap P."/>
            <person name="Glockner G."/>
        </authorList>
    </citation>
    <scope>NUCLEOTIDE SEQUENCE [LARGE SCALE GENOMIC DNA]</scope>
    <source>
        <strain evidence="2 3">Jena</strain>
    </source>
</reference>
<feature type="region of interest" description="Disordered" evidence="1">
    <location>
        <begin position="1"/>
        <end position="22"/>
    </location>
</feature>
<dbReference type="EMBL" id="MDYQ01000005">
    <property type="protein sequence ID" value="PRP89151.1"/>
    <property type="molecule type" value="Genomic_DNA"/>
</dbReference>
<gene>
    <name evidence="2" type="ORF">PROFUN_01871</name>
</gene>
<organism evidence="2 3">
    <name type="scientific">Planoprotostelium fungivorum</name>
    <dbReference type="NCBI Taxonomy" id="1890364"/>
    <lineage>
        <taxon>Eukaryota</taxon>
        <taxon>Amoebozoa</taxon>
        <taxon>Evosea</taxon>
        <taxon>Variosea</taxon>
        <taxon>Cavosteliida</taxon>
        <taxon>Cavosteliaceae</taxon>
        <taxon>Planoprotostelium</taxon>
    </lineage>
</organism>
<evidence type="ECO:0000256" key="1">
    <source>
        <dbReference type="SAM" id="MobiDB-lite"/>
    </source>
</evidence>
<accession>A0A2P6NYX1</accession>